<evidence type="ECO:0000313" key="1">
    <source>
        <dbReference type="EMBL" id="WPX96550.1"/>
    </source>
</evidence>
<gene>
    <name evidence="1" type="ORF">Bandiella_00666</name>
</gene>
<evidence type="ECO:0000313" key="2">
    <source>
        <dbReference type="Proteomes" id="UP001327219"/>
    </source>
</evidence>
<dbReference type="InterPro" id="IPR011990">
    <property type="entry name" value="TPR-like_helical_dom_sf"/>
</dbReference>
<keyword evidence="2" id="KW-1185">Reference proteome</keyword>
<proteinExistence type="predicted"/>
<accession>A0ABZ0UKA6</accession>
<organism evidence="1 2">
    <name type="scientific">Candidatus Bandiella euplotis</name>
    <dbReference type="NCBI Taxonomy" id="1664265"/>
    <lineage>
        <taxon>Bacteria</taxon>
        <taxon>Pseudomonadati</taxon>
        <taxon>Pseudomonadota</taxon>
        <taxon>Alphaproteobacteria</taxon>
        <taxon>Rickettsiales</taxon>
        <taxon>Candidatus Midichloriaceae</taxon>
        <taxon>Candidatus Bandiella</taxon>
    </lineage>
</organism>
<dbReference type="SUPFAM" id="SSF48452">
    <property type="entry name" value="TPR-like"/>
    <property type="match status" value="1"/>
</dbReference>
<dbReference type="Proteomes" id="UP001327219">
    <property type="component" value="Chromosome"/>
</dbReference>
<reference evidence="1 2" key="1">
    <citation type="submission" date="2022-11" db="EMBL/GenBank/DDBJ databases">
        <title>Host association and intracellularity evolved multiple times independently in the Rickettsiales.</title>
        <authorList>
            <person name="Castelli M."/>
            <person name="Nardi T."/>
            <person name="Gammuto L."/>
            <person name="Bellinzona G."/>
            <person name="Sabaneyeva E."/>
            <person name="Potekhin A."/>
            <person name="Serra V."/>
            <person name="Petroni G."/>
            <person name="Sassera D."/>
        </authorList>
    </citation>
    <scope>NUCLEOTIDE SEQUENCE [LARGE SCALE GENOMIC DNA]</scope>
    <source>
        <strain evidence="1 2">NDG2</strain>
    </source>
</reference>
<sequence>MFNFNKLKAFFCSWPTLRLQDIKTLIRRSKNFIHETKKKLDNLSKTNFDLGLYHFNKGNINDAIFRFKILKRFDDKYEDLDYLLGRCYFEKSKYDKAKFFWKVIC</sequence>
<protein>
    <submittedName>
        <fullName evidence="1">Tetratricopeptide repeat-containing protein</fullName>
    </submittedName>
</protein>
<dbReference type="Gene3D" id="1.25.40.10">
    <property type="entry name" value="Tetratricopeptide repeat domain"/>
    <property type="match status" value="1"/>
</dbReference>
<name>A0ABZ0UKA6_9RICK</name>
<dbReference type="EMBL" id="CP110820">
    <property type="protein sequence ID" value="WPX96550.1"/>
    <property type="molecule type" value="Genomic_DNA"/>
</dbReference>